<gene>
    <name evidence="1" type="ORF">GCM10011416_23330</name>
</gene>
<dbReference type="AlphaFoldDB" id="A0A917MFE6"/>
<proteinExistence type="predicted"/>
<organism evidence="1 2">
    <name type="scientific">Polaribacter pacificus</name>
    <dbReference type="NCBI Taxonomy" id="1775173"/>
    <lineage>
        <taxon>Bacteria</taxon>
        <taxon>Pseudomonadati</taxon>
        <taxon>Bacteroidota</taxon>
        <taxon>Flavobacteriia</taxon>
        <taxon>Flavobacteriales</taxon>
        <taxon>Flavobacteriaceae</taxon>
    </lineage>
</organism>
<comment type="caution">
    <text evidence="1">The sequence shown here is derived from an EMBL/GenBank/DDBJ whole genome shotgun (WGS) entry which is preliminary data.</text>
</comment>
<dbReference type="PANTHER" id="PTHR43428">
    <property type="entry name" value="ARSENATE REDUCTASE"/>
    <property type="match status" value="1"/>
</dbReference>
<dbReference type="Gene3D" id="3.40.50.2300">
    <property type="match status" value="1"/>
</dbReference>
<keyword evidence="2" id="KW-1185">Reference proteome</keyword>
<dbReference type="RefSeq" id="WP_188599529.1">
    <property type="nucleotide sequence ID" value="NZ_BMJW01000003.1"/>
</dbReference>
<accession>A0A917MFE6</accession>
<dbReference type="EMBL" id="BMJW01000003">
    <property type="protein sequence ID" value="GGH03657.1"/>
    <property type="molecule type" value="Genomic_DNA"/>
</dbReference>
<dbReference type="InterPro" id="IPR036196">
    <property type="entry name" value="Ptyr_pPase_sf"/>
</dbReference>
<protein>
    <recommendedName>
        <fullName evidence="3">Arsenate reductase</fullName>
    </recommendedName>
</protein>
<reference evidence="1" key="1">
    <citation type="journal article" date="2014" name="Int. J. Syst. Evol. Microbiol.">
        <title>Complete genome sequence of Corynebacterium casei LMG S-19264T (=DSM 44701T), isolated from a smear-ripened cheese.</title>
        <authorList>
            <consortium name="US DOE Joint Genome Institute (JGI-PGF)"/>
            <person name="Walter F."/>
            <person name="Albersmeier A."/>
            <person name="Kalinowski J."/>
            <person name="Ruckert C."/>
        </authorList>
    </citation>
    <scope>NUCLEOTIDE SEQUENCE</scope>
    <source>
        <strain evidence="1">CGMCC 1.15763</strain>
    </source>
</reference>
<dbReference type="Proteomes" id="UP000633278">
    <property type="component" value="Unassembled WGS sequence"/>
</dbReference>
<reference evidence="1" key="2">
    <citation type="submission" date="2020-09" db="EMBL/GenBank/DDBJ databases">
        <authorList>
            <person name="Sun Q."/>
            <person name="Zhou Y."/>
        </authorList>
    </citation>
    <scope>NUCLEOTIDE SEQUENCE</scope>
    <source>
        <strain evidence="1">CGMCC 1.15763</strain>
    </source>
</reference>
<evidence type="ECO:0000313" key="1">
    <source>
        <dbReference type="EMBL" id="GGH03657.1"/>
    </source>
</evidence>
<evidence type="ECO:0000313" key="2">
    <source>
        <dbReference type="Proteomes" id="UP000633278"/>
    </source>
</evidence>
<evidence type="ECO:0008006" key="3">
    <source>
        <dbReference type="Google" id="ProtNLM"/>
    </source>
</evidence>
<name>A0A917MFE6_9FLAO</name>
<dbReference type="PANTHER" id="PTHR43428:SF1">
    <property type="entry name" value="ARSENATE REDUCTASE"/>
    <property type="match status" value="1"/>
</dbReference>
<sequence length="219" mass="25126">MILFGTQKIEIFFKNAVVDHCISEDRKSMIVRMAKSMYEIAAGDFANIQLNFICTHNATSSQFAQVWAYYAAYYFDLPISSYSGGTRVSSFHRNTVRALQSAGFQFNILHFDHQNPTYAINFNRTTRSLLGFSKRYDNPINKGAYFAITTCNDNETGELYIPKAIAHFHLEFDDPTKYNLKESKKEAYLKTSKSIAAEVYLLFETLQALKERVPQRSIV</sequence>
<dbReference type="SUPFAM" id="SSF52788">
    <property type="entry name" value="Phosphotyrosine protein phosphatases I"/>
    <property type="match status" value="1"/>
</dbReference>